<feature type="transmembrane region" description="Helical" evidence="1">
    <location>
        <begin position="818"/>
        <end position="840"/>
    </location>
</feature>
<accession>A0AAD5LIV9</accession>
<organism evidence="2 3">
    <name type="scientific">Pythium insidiosum</name>
    <name type="common">Pythiosis disease agent</name>
    <dbReference type="NCBI Taxonomy" id="114742"/>
    <lineage>
        <taxon>Eukaryota</taxon>
        <taxon>Sar</taxon>
        <taxon>Stramenopiles</taxon>
        <taxon>Oomycota</taxon>
        <taxon>Peronosporomycetes</taxon>
        <taxon>Pythiales</taxon>
        <taxon>Pythiaceae</taxon>
        <taxon>Pythium</taxon>
    </lineage>
</organism>
<reference evidence="2" key="1">
    <citation type="submission" date="2021-12" db="EMBL/GenBank/DDBJ databases">
        <title>Prjna785345.</title>
        <authorList>
            <person name="Rujirawat T."/>
            <person name="Krajaejun T."/>
        </authorList>
    </citation>
    <scope>NUCLEOTIDE SEQUENCE</scope>
    <source>
        <strain evidence="2">Pi057C3</strain>
    </source>
</reference>
<sequence length="1057" mass="118397">MAARASVEEPQLHVLVPASELPRLDMTQTIGVVLSRWVFKSRASRARHTHVERLWFAKFLLWAYYLGHALAALVFVVPRGVGAPLAIVGCLLTLPGSLGSVALLQAQVARLVMTTYDFWFFSIVSTLTCVLLGRALNDARACVAIIFWWGSVHTTFVDANTRLICYFVIASLASTALALFTFIAIEAGVVSDWSSFPLFTIYNRVVDGDNLILNGLVTLTILHLRNAYRRHTELIEQAKIGCKILRCINYRCRLTLRRVNASVDLSGTGVMRYGAYYVPSQLRDELSNISYPVSQMMAVRTDEVFDATHTFLQVSLQPLEWSPARRIGFASLSAAGIALTIGSFATHPSDASVVLGLLGFACTLAFSVVWFGLYQRRLLRHVVLTFDFLFLSLQLSLGLGGVSMLFRWDTRAIPVASIWLWLHCLITLDALTLLMKRKIGFRKQHLACILLLFVASQVLIVCELVVLNRWQLRDLVIKLLDLGVEWRLVPFLFSRLNASFVWSWRLLTRVALGSEDDTIIVMGRLGYPHLPYTYDFKKPTNDATVGVVKMTHSQHTGEPLAIIAVLLTIPGSIASTLLLQFDVVRLVLTTYDFWFFTITSTMSCTLVALAFHDARASAAIVLWWANLHSSFVDANTRLICYLIGASTVAAIVNGLAFVAIEAQLVQDWHTRVLFSVHGRSVGNDILILNGLSTLIVLHTRNAYRRHVEHREQRKIQCSLLRCINFRSRLRLQCVTDSTPQVRQFGPYYIPNGSEDQVCALMYPKSQMMAVRIPELFDASKTFYPSQMMAVRIPELFDASKTFYPVQLGPVCWSRLTRLGFALVGIVALSSTGAALASFPSAPTRPLAVTGLVATLLFVSVCFGLYQRQLFRQIVWSFDFLFVSCQFSMGLGAVSALFRWDVRAVCMASIWLWLHIVLTIDALTPLVKANIGFHKLVVSLGVTLFVLAQLLFVYELVATDAWRLRDQSMQLFNWGLEWHLLPFVFSRLCASLLWSFRLLWRVHLAQENDALVILGRLGYAHLSHAYSTIARIRDAEHADAGADAKKTAPVVRQAQKTG</sequence>
<feature type="transmembrane region" description="Helical" evidence="1">
    <location>
        <begin position="593"/>
        <end position="611"/>
    </location>
</feature>
<feature type="transmembrane region" description="Helical" evidence="1">
    <location>
        <begin position="560"/>
        <end position="581"/>
    </location>
</feature>
<feature type="transmembrane region" description="Helical" evidence="1">
    <location>
        <begin position="638"/>
        <end position="665"/>
    </location>
</feature>
<feature type="transmembrane region" description="Helical" evidence="1">
    <location>
        <begin position="685"/>
        <end position="703"/>
    </location>
</feature>
<evidence type="ECO:0000313" key="3">
    <source>
        <dbReference type="Proteomes" id="UP001209570"/>
    </source>
</evidence>
<evidence type="ECO:0008006" key="4">
    <source>
        <dbReference type="Google" id="ProtNLM"/>
    </source>
</evidence>
<feature type="transmembrane region" description="Helical" evidence="1">
    <location>
        <begin position="386"/>
        <end position="406"/>
    </location>
</feature>
<feature type="transmembrane region" description="Helical" evidence="1">
    <location>
        <begin position="909"/>
        <end position="928"/>
    </location>
</feature>
<feature type="transmembrane region" description="Helical" evidence="1">
    <location>
        <begin position="164"/>
        <end position="191"/>
    </location>
</feature>
<feature type="transmembrane region" description="Helical" evidence="1">
    <location>
        <begin position="55"/>
        <end position="77"/>
    </location>
</feature>
<gene>
    <name evidence="2" type="ORF">P43SY_003944</name>
</gene>
<keyword evidence="1" id="KW-0812">Transmembrane</keyword>
<feature type="transmembrane region" description="Helical" evidence="1">
    <location>
        <begin position="412"/>
        <end position="434"/>
    </location>
</feature>
<feature type="transmembrane region" description="Helical" evidence="1">
    <location>
        <begin position="446"/>
        <end position="466"/>
    </location>
</feature>
<keyword evidence="1" id="KW-1133">Transmembrane helix</keyword>
<comment type="caution">
    <text evidence="2">The sequence shown here is derived from an EMBL/GenBank/DDBJ whole genome shotgun (WGS) entry which is preliminary data.</text>
</comment>
<dbReference type="AlphaFoldDB" id="A0AAD5LIV9"/>
<feature type="transmembrane region" description="Helical" evidence="1">
    <location>
        <begin position="83"/>
        <end position="104"/>
    </location>
</feature>
<name>A0AAD5LIV9_PYTIN</name>
<dbReference type="Proteomes" id="UP001209570">
    <property type="component" value="Unassembled WGS sequence"/>
</dbReference>
<feature type="transmembrane region" description="Helical" evidence="1">
    <location>
        <begin position="935"/>
        <end position="957"/>
    </location>
</feature>
<protein>
    <recommendedName>
        <fullName evidence="4">Transmembrane protein</fullName>
    </recommendedName>
</protein>
<feature type="transmembrane region" description="Helical" evidence="1">
    <location>
        <begin position="351"/>
        <end position="374"/>
    </location>
</feature>
<dbReference type="EMBL" id="JAKCXM010000163">
    <property type="protein sequence ID" value="KAJ0400089.1"/>
    <property type="molecule type" value="Genomic_DNA"/>
</dbReference>
<proteinExistence type="predicted"/>
<keyword evidence="1" id="KW-0472">Membrane</keyword>
<evidence type="ECO:0000313" key="2">
    <source>
        <dbReference type="EMBL" id="KAJ0400089.1"/>
    </source>
</evidence>
<feature type="transmembrane region" description="Helical" evidence="1">
    <location>
        <begin position="211"/>
        <end position="228"/>
    </location>
</feature>
<feature type="transmembrane region" description="Helical" evidence="1">
    <location>
        <begin position="846"/>
        <end position="865"/>
    </location>
</feature>
<keyword evidence="3" id="KW-1185">Reference proteome</keyword>
<evidence type="ECO:0000256" key="1">
    <source>
        <dbReference type="SAM" id="Phobius"/>
    </source>
</evidence>
<feature type="transmembrane region" description="Helical" evidence="1">
    <location>
        <begin position="877"/>
        <end position="897"/>
    </location>
</feature>
<feature type="transmembrane region" description="Helical" evidence="1">
    <location>
        <begin position="977"/>
        <end position="999"/>
    </location>
</feature>